<protein>
    <recommendedName>
        <fullName evidence="2">Amidohydrolase-related domain-containing protein</fullName>
    </recommendedName>
</protein>
<keyword evidence="4" id="KW-1185">Reference proteome</keyword>
<evidence type="ECO:0000256" key="1">
    <source>
        <dbReference type="SAM" id="Phobius"/>
    </source>
</evidence>
<dbReference type="PANTHER" id="PTHR43383:SF2">
    <property type="entry name" value="AMIDOHYDROLASE 2 FAMILY PROTEIN"/>
    <property type="match status" value="1"/>
</dbReference>
<organism evidence="3 4">
    <name type="scientific">Hermanssonia centrifuga</name>
    <dbReference type="NCBI Taxonomy" id="98765"/>
    <lineage>
        <taxon>Eukaryota</taxon>
        <taxon>Fungi</taxon>
        <taxon>Dikarya</taxon>
        <taxon>Basidiomycota</taxon>
        <taxon>Agaricomycotina</taxon>
        <taxon>Agaricomycetes</taxon>
        <taxon>Polyporales</taxon>
        <taxon>Meruliaceae</taxon>
        <taxon>Hermanssonia</taxon>
    </lineage>
</organism>
<keyword evidence="1" id="KW-0472">Membrane</keyword>
<keyword evidence="1" id="KW-1133">Transmembrane helix</keyword>
<dbReference type="GO" id="GO:0016787">
    <property type="term" value="F:hydrolase activity"/>
    <property type="evidence" value="ECO:0007669"/>
    <property type="project" value="InterPro"/>
</dbReference>
<dbReference type="InterPro" id="IPR032466">
    <property type="entry name" value="Metal_Hydrolase"/>
</dbReference>
<dbReference type="SUPFAM" id="SSF51556">
    <property type="entry name" value="Metallo-dependent hydrolases"/>
    <property type="match status" value="1"/>
</dbReference>
<dbReference type="AlphaFoldDB" id="A0A4S4KG31"/>
<name>A0A4S4KG31_9APHY</name>
<feature type="domain" description="Amidohydrolase-related" evidence="2">
    <location>
        <begin position="325"/>
        <end position="515"/>
    </location>
</feature>
<feature type="transmembrane region" description="Helical" evidence="1">
    <location>
        <begin position="84"/>
        <end position="109"/>
    </location>
</feature>
<dbReference type="EMBL" id="SGPJ01000209">
    <property type="protein sequence ID" value="THG96800.1"/>
    <property type="molecule type" value="Genomic_DNA"/>
</dbReference>
<proteinExistence type="predicted"/>
<feature type="transmembrane region" description="Helical" evidence="1">
    <location>
        <begin position="20"/>
        <end position="39"/>
    </location>
</feature>
<dbReference type="Gene3D" id="3.20.20.140">
    <property type="entry name" value="Metal-dependent hydrolases"/>
    <property type="match status" value="1"/>
</dbReference>
<feature type="transmembrane region" description="Helical" evidence="1">
    <location>
        <begin position="51"/>
        <end position="72"/>
    </location>
</feature>
<sequence length="524" mass="59245">MGLWADQLLHGAIAAVSSHTQIYLGLFIFTIVTFVPWMILGRHAVRRENKWMMSIFIFLTAFYIVSWSIMFYSEVYRWTWVQWPFFACLTICAFIVLVAGGVLAAICWFNFTKGLAHYQLVRVALTYPAIDNHAHPLLKAEHRDAFDFEGLVSEASGPSLTEDAIHTLACYRATQQLGKLYRLTGESTWEAVKQARKAADYDALCRACMEPTRIQCILIDDGLGGSSEYAEDYKWHDRYTSSPTKRIVRVEILAEGILKTIFDSQLSTGSINPYYAWIEFLASFSRALEESAADPEVVGFKSIACYRTGLNVVPDVNDEDGNRVEQCVTVVMLRYEVTRTLRLADKALNDYIVNSTMRVAGKCGKPVQFHTGLGDSDITLSLSSPSVMQPLIKAYPSTKIVLLHSSYPFTREAGYLTAVYPNVFLDFGEIFPFLSAEGQAGVVKQVLELCPTNKIMWSTDGHWWPESYYLGTLQARETLWKVLAETVHRQEMTEAQAIGVVKRAMFDNANRVYGLNLEPRWHPE</sequence>
<keyword evidence="1" id="KW-0812">Transmembrane</keyword>
<dbReference type="InterPro" id="IPR006680">
    <property type="entry name" value="Amidohydro-rel"/>
</dbReference>
<evidence type="ECO:0000259" key="2">
    <source>
        <dbReference type="Pfam" id="PF04909"/>
    </source>
</evidence>
<comment type="caution">
    <text evidence="3">The sequence shown here is derived from an EMBL/GenBank/DDBJ whole genome shotgun (WGS) entry which is preliminary data.</text>
</comment>
<dbReference type="PANTHER" id="PTHR43383">
    <property type="entry name" value="NODULIN 6"/>
    <property type="match status" value="1"/>
</dbReference>
<evidence type="ECO:0000313" key="4">
    <source>
        <dbReference type="Proteomes" id="UP000309038"/>
    </source>
</evidence>
<gene>
    <name evidence="3" type="ORF">EW026_g5103</name>
</gene>
<accession>A0A4S4KG31</accession>
<dbReference type="Pfam" id="PF04909">
    <property type="entry name" value="Amidohydro_2"/>
    <property type="match status" value="1"/>
</dbReference>
<dbReference type="Proteomes" id="UP000309038">
    <property type="component" value="Unassembled WGS sequence"/>
</dbReference>
<reference evidence="3 4" key="1">
    <citation type="submission" date="2019-02" db="EMBL/GenBank/DDBJ databases">
        <title>Genome sequencing of the rare red list fungi Phlebia centrifuga.</title>
        <authorList>
            <person name="Buettner E."/>
            <person name="Kellner H."/>
        </authorList>
    </citation>
    <scope>NUCLEOTIDE SEQUENCE [LARGE SCALE GENOMIC DNA]</scope>
    <source>
        <strain evidence="3 4">DSM 108282</strain>
    </source>
</reference>
<evidence type="ECO:0000313" key="3">
    <source>
        <dbReference type="EMBL" id="THG96800.1"/>
    </source>
</evidence>